<evidence type="ECO:0000313" key="1">
    <source>
        <dbReference type="EMBL" id="MBY8883593.1"/>
    </source>
</evidence>
<gene>
    <name evidence="1" type="ORF">K7472_01865</name>
</gene>
<dbReference type="Gene3D" id="3.40.630.100">
    <property type="entry name" value="Poly-gamma-glutamate hydrolase, zinc-binding motif"/>
    <property type="match status" value="1"/>
</dbReference>
<dbReference type="Pfam" id="PF05908">
    <property type="entry name" value="Gamma_PGA_hydro"/>
    <property type="match status" value="1"/>
</dbReference>
<dbReference type="InterPro" id="IPR038128">
    <property type="entry name" value="Gamma_PGA_hydro_sf"/>
</dbReference>
<evidence type="ECO:0000313" key="2">
    <source>
        <dbReference type="Proteomes" id="UP001198565"/>
    </source>
</evidence>
<protein>
    <submittedName>
        <fullName evidence="1">Poly-gamma-glutamate hydrolase family protein</fullName>
    </submittedName>
</protein>
<proteinExistence type="predicted"/>
<dbReference type="GO" id="GO:0016787">
    <property type="term" value="F:hydrolase activity"/>
    <property type="evidence" value="ECO:0007669"/>
    <property type="project" value="UniProtKB-KW"/>
</dbReference>
<organism evidence="1 2">
    <name type="scientific">Streptantibioticus parmotrematis</name>
    <dbReference type="NCBI Taxonomy" id="2873249"/>
    <lineage>
        <taxon>Bacteria</taxon>
        <taxon>Bacillati</taxon>
        <taxon>Actinomycetota</taxon>
        <taxon>Actinomycetes</taxon>
        <taxon>Kitasatosporales</taxon>
        <taxon>Streptomycetaceae</taxon>
        <taxon>Streptantibioticus</taxon>
    </lineage>
</organism>
<dbReference type="InterPro" id="IPR008585">
    <property type="entry name" value="Gamma_PGA_hydro"/>
</dbReference>
<accession>A0ABS7QKX6</accession>
<keyword evidence="1" id="KW-0378">Hydrolase</keyword>
<dbReference type="RefSeq" id="WP_222973259.1">
    <property type="nucleotide sequence ID" value="NZ_JAINVZ010000001.1"/>
</dbReference>
<comment type="caution">
    <text evidence="1">The sequence shown here is derived from an EMBL/GenBank/DDBJ whole genome shotgun (WGS) entry which is preliminary data.</text>
</comment>
<dbReference type="Proteomes" id="UP001198565">
    <property type="component" value="Unassembled WGS sequence"/>
</dbReference>
<dbReference type="EMBL" id="JAINVZ010000001">
    <property type="protein sequence ID" value="MBY8883593.1"/>
    <property type="molecule type" value="Genomic_DNA"/>
</dbReference>
<sequence length="210" mass="21863">MAPASPTCWADLAARRAEGVEFRRVWRSAPGSTLLHLAIHGGGIEPGTTELADAAAGRADHFYSLEALRSTGNAALHLTSTRFDEPKALAMVREAEHVVSWHGAGGEAPVTYLGGRDEALRDAIGQALSAAGFAVALAGSDIDASNPRNICNRNARGGGVQLEISTAQRKAFFARGDLSRANRGRRTAEFSAYVTAVTSVLPGGGTPGGR</sequence>
<name>A0ABS7QKX6_9ACTN</name>
<keyword evidence="2" id="KW-1185">Reference proteome</keyword>
<reference evidence="1 2" key="1">
    <citation type="submission" date="2021-08" db="EMBL/GenBank/DDBJ databases">
        <title>Streptomyces sp. PTM05 isolated from lichen.</title>
        <authorList>
            <person name="Somphong A."/>
            <person name="Phongsopitanun W."/>
            <person name="Tanasupawat S."/>
        </authorList>
    </citation>
    <scope>NUCLEOTIDE SEQUENCE [LARGE SCALE GENOMIC DNA]</scope>
    <source>
        <strain evidence="1 2">Ptm05</strain>
    </source>
</reference>